<organism evidence="2 3">
    <name type="scientific">Owenweeksia hongkongensis (strain DSM 17368 / CIP 108786 / JCM 12287 / NRRL B-23963 / UST20020801)</name>
    <dbReference type="NCBI Taxonomy" id="926562"/>
    <lineage>
        <taxon>Bacteria</taxon>
        <taxon>Pseudomonadati</taxon>
        <taxon>Bacteroidota</taxon>
        <taxon>Flavobacteriia</taxon>
        <taxon>Flavobacteriales</taxon>
        <taxon>Owenweeksiaceae</taxon>
        <taxon>Owenweeksia</taxon>
    </lineage>
</organism>
<evidence type="ECO:0000313" key="2">
    <source>
        <dbReference type="EMBL" id="AEV31703.1"/>
    </source>
</evidence>
<dbReference type="InterPro" id="IPR036291">
    <property type="entry name" value="NAD(P)-bd_dom_sf"/>
</dbReference>
<dbReference type="eggNOG" id="COG0702">
    <property type="taxonomic scope" value="Bacteria"/>
</dbReference>
<evidence type="ECO:0000259" key="1">
    <source>
        <dbReference type="Pfam" id="PF13460"/>
    </source>
</evidence>
<dbReference type="SUPFAM" id="SSF51735">
    <property type="entry name" value="NAD(P)-binding Rossmann-fold domains"/>
    <property type="match status" value="1"/>
</dbReference>
<dbReference type="PANTHER" id="PTHR15020">
    <property type="entry name" value="FLAVIN REDUCTASE-RELATED"/>
    <property type="match status" value="1"/>
</dbReference>
<dbReference type="HOGENOM" id="CLU_025711_1_2_10"/>
<protein>
    <submittedName>
        <fullName evidence="2">Putative nucleoside-diphosphate sugar epimerase</fullName>
    </submittedName>
</protein>
<dbReference type="Proteomes" id="UP000005631">
    <property type="component" value="Chromosome"/>
</dbReference>
<dbReference type="EMBL" id="CP003156">
    <property type="protein sequence ID" value="AEV31703.1"/>
    <property type="molecule type" value="Genomic_DNA"/>
</dbReference>
<dbReference type="STRING" id="926562.Oweho_0689"/>
<dbReference type="InterPro" id="IPR016040">
    <property type="entry name" value="NAD(P)-bd_dom"/>
</dbReference>
<name>G8R1G4_OWEHD</name>
<evidence type="ECO:0000313" key="3">
    <source>
        <dbReference type="Proteomes" id="UP000005631"/>
    </source>
</evidence>
<proteinExistence type="predicted"/>
<dbReference type="OrthoDB" id="9803892at2"/>
<gene>
    <name evidence="2" type="ordered locus">Oweho_0689</name>
</gene>
<dbReference type="AlphaFoldDB" id="G8R1G4"/>
<dbReference type="CDD" id="cd05243">
    <property type="entry name" value="SDR_a5"/>
    <property type="match status" value="1"/>
</dbReference>
<dbReference type="RefSeq" id="WP_014201064.1">
    <property type="nucleotide sequence ID" value="NC_016599.1"/>
</dbReference>
<sequence length="214" mass="22804">MKVLVVGANGQIGNKVVKKLADHNHQVLAMVRKEEQRSNVEGKNVKAVVADLEGDLSPAFGEKLDAVIFAAGSGAGTGVDKTEAIDNRGAKKTIDEAVKHNVRRYLIVSSIGTDNPESGPEELRPYLLAKSSADQHLVQSGLDYTIVRPGMLKNDSGTGSVQAAEKLKDYSDSSISRTDVATALVEILDKPNTHQKVIELINGKTPIPDAIGNI</sequence>
<dbReference type="Gene3D" id="3.40.50.720">
    <property type="entry name" value="NAD(P)-binding Rossmann-like Domain"/>
    <property type="match status" value="1"/>
</dbReference>
<feature type="domain" description="NAD(P)-binding" evidence="1">
    <location>
        <begin position="7"/>
        <end position="191"/>
    </location>
</feature>
<dbReference type="PANTHER" id="PTHR15020:SF50">
    <property type="entry name" value="UPF0659 PROTEIN YMR090W"/>
    <property type="match status" value="1"/>
</dbReference>
<reference evidence="2 3" key="1">
    <citation type="journal article" date="2012" name="Stand. Genomic Sci.">
        <title>Genome sequence of the orange-pigmented seawater bacterium Owenweeksia hongkongensis type strain (UST20020801(T)).</title>
        <authorList>
            <person name="Riedel T."/>
            <person name="Held B."/>
            <person name="Nolan M."/>
            <person name="Lucas S."/>
            <person name="Lapidus A."/>
            <person name="Tice H."/>
            <person name="Del Rio T.G."/>
            <person name="Cheng J.F."/>
            <person name="Han C."/>
            <person name="Tapia R."/>
            <person name="Goodwin L.A."/>
            <person name="Pitluck S."/>
            <person name="Liolios K."/>
            <person name="Mavromatis K."/>
            <person name="Pagani I."/>
            <person name="Ivanova N."/>
            <person name="Mikhailova N."/>
            <person name="Pati A."/>
            <person name="Chen A."/>
            <person name="Palaniappan K."/>
            <person name="Rohde M."/>
            <person name="Tindall B.J."/>
            <person name="Detter J.C."/>
            <person name="Goker M."/>
            <person name="Woyke T."/>
            <person name="Bristow J."/>
            <person name="Eisen J.A."/>
            <person name="Markowitz V."/>
            <person name="Hugenholtz P."/>
            <person name="Klenk H.P."/>
            <person name="Kyrpides N.C."/>
        </authorList>
    </citation>
    <scope>NUCLEOTIDE SEQUENCE</scope>
    <source>
        <strain evidence="3">DSM 17368 / JCM 12287 / NRRL B-23963</strain>
    </source>
</reference>
<dbReference type="KEGG" id="oho:Oweho_0689"/>
<dbReference type="Pfam" id="PF13460">
    <property type="entry name" value="NAD_binding_10"/>
    <property type="match status" value="1"/>
</dbReference>
<keyword evidence="3" id="KW-1185">Reference proteome</keyword>
<accession>G8R1G4</accession>